<dbReference type="OrthoDB" id="9977077at2"/>
<name>A0A401IGC2_APHSA</name>
<keyword evidence="1" id="KW-1133">Transmembrane helix</keyword>
<organism evidence="2 3">
    <name type="scientific">Aphanothece sacrum FPU1</name>
    <dbReference type="NCBI Taxonomy" id="1920663"/>
    <lineage>
        <taxon>Bacteria</taxon>
        <taxon>Bacillati</taxon>
        <taxon>Cyanobacteriota</taxon>
        <taxon>Cyanophyceae</taxon>
        <taxon>Oscillatoriophycideae</taxon>
        <taxon>Chroococcales</taxon>
        <taxon>Aphanothecaceae</taxon>
        <taxon>Aphanothece</taxon>
    </lineage>
</organism>
<dbReference type="RefSeq" id="WP_124971705.1">
    <property type="nucleotide sequence ID" value="NZ_BDQK01000006.1"/>
</dbReference>
<protein>
    <submittedName>
        <fullName evidence="2">Uncharacterized protein</fullName>
    </submittedName>
</protein>
<feature type="transmembrane region" description="Helical" evidence="1">
    <location>
        <begin position="50"/>
        <end position="68"/>
    </location>
</feature>
<keyword evidence="1" id="KW-0812">Transmembrane</keyword>
<proteinExistence type="predicted"/>
<dbReference type="AlphaFoldDB" id="A0A401IGC2"/>
<sequence length="154" mass="16768">MSQITPIASSQTVFSEDVDKQLRAFGISPEELSQQFTSLDLSLDEVAKKIASIGIPSIILVALVTNFGGTPLVTTLATSLAGTIGVIGDSMTGYGIEIILVAFYLERLKSQSLEELVKEIDFLPLTDALKSKLRDRLNKEEIPRVEKTITIVQD</sequence>
<comment type="caution">
    <text evidence="2">The sequence shown here is derived from an EMBL/GenBank/DDBJ whole genome shotgun (WGS) entry which is preliminary data.</text>
</comment>
<dbReference type="EMBL" id="BDQK01000006">
    <property type="protein sequence ID" value="GBF80259.1"/>
    <property type="molecule type" value="Genomic_DNA"/>
</dbReference>
<feature type="transmembrane region" description="Helical" evidence="1">
    <location>
        <begin position="80"/>
        <end position="105"/>
    </location>
</feature>
<reference evidence="3" key="1">
    <citation type="submission" date="2017-05" db="EMBL/GenBank/DDBJ databases">
        <title>Physiological properties and genetic analysis related to exopolysaccharide production of fresh-water unicellular cyanobacterium Aphanothece sacrum, Suizenji Nori, that has been cultured as a food source in Japan.</title>
        <authorList>
            <person name="Kanesaki Y."/>
            <person name="Yoshikawa S."/>
            <person name="Ohki K."/>
        </authorList>
    </citation>
    <scope>NUCLEOTIDE SEQUENCE [LARGE SCALE GENOMIC DNA]</scope>
    <source>
        <strain evidence="3">FPU1</strain>
    </source>
</reference>
<evidence type="ECO:0000313" key="2">
    <source>
        <dbReference type="EMBL" id="GBF80259.1"/>
    </source>
</evidence>
<accession>A0A401IGC2</accession>
<evidence type="ECO:0000256" key="1">
    <source>
        <dbReference type="SAM" id="Phobius"/>
    </source>
</evidence>
<keyword evidence="3" id="KW-1185">Reference proteome</keyword>
<dbReference type="Proteomes" id="UP000287247">
    <property type="component" value="Unassembled WGS sequence"/>
</dbReference>
<gene>
    <name evidence="2" type="ORF">AsFPU1_1660</name>
</gene>
<keyword evidence="1" id="KW-0472">Membrane</keyword>
<evidence type="ECO:0000313" key="3">
    <source>
        <dbReference type="Proteomes" id="UP000287247"/>
    </source>
</evidence>